<proteinExistence type="predicted"/>
<dbReference type="SUPFAM" id="SSF53756">
    <property type="entry name" value="UDP-Glycosyltransferase/glycogen phosphorylase"/>
    <property type="match status" value="1"/>
</dbReference>
<dbReference type="GO" id="GO:0016740">
    <property type="term" value="F:transferase activity"/>
    <property type="evidence" value="ECO:0007669"/>
    <property type="project" value="UniProtKB-KW"/>
</dbReference>
<accession>A0A4R1J7H8</accession>
<dbReference type="RefSeq" id="WP_131914378.1">
    <property type="nucleotide sequence ID" value="NZ_OU594967.1"/>
</dbReference>
<dbReference type="Proteomes" id="UP000295565">
    <property type="component" value="Unassembled WGS sequence"/>
</dbReference>
<evidence type="ECO:0000313" key="2">
    <source>
        <dbReference type="Proteomes" id="UP000295565"/>
    </source>
</evidence>
<protein>
    <submittedName>
        <fullName evidence="1">ADP-heptose:LPS heptosyltransferase</fullName>
    </submittedName>
</protein>
<comment type="caution">
    <text evidence="1">The sequence shown here is derived from an EMBL/GenBank/DDBJ whole genome shotgun (WGS) entry which is preliminary data.</text>
</comment>
<dbReference type="Gene3D" id="3.40.50.2000">
    <property type="entry name" value="Glycogen Phosphorylase B"/>
    <property type="match status" value="1"/>
</dbReference>
<dbReference type="AlphaFoldDB" id="A0A4R1J7H8"/>
<keyword evidence="2" id="KW-1185">Reference proteome</keyword>
<keyword evidence="1" id="KW-0808">Transferase</keyword>
<dbReference type="OrthoDB" id="9797795at2"/>
<gene>
    <name evidence="1" type="ORF">EV690_3649</name>
</gene>
<name>A0A4R1J7H8_9GAMM</name>
<sequence>MTSKEERILVVISDDATDGLLALPALSCLVRSLAQSSYQVDLLTGPQGRLMAQLFCKSLNVIDESGFISAKGLYQQLKENGYASYICLSPERRHRWLGWRLGIAQRYSTGFGQRLLWDGEAIGRVAQPNTIRQSYETLVQRFLSAKQLACIAVQPPYLVFTDLPVHADSPLQIVVHPQVPQTHEHLLAEQYEQLLCSLDLIGKRCEFILCGSTESLSYCRYLCECLAKYDIKARINELDNDSYQVAKMVAQCDLVIAEKGMLLYFAGALDVPCVGFGALPLGVDVLRHPIANPQRCLMFSPPSGRLTQEDISLINMTDSAVRIRRWFSQLQALEVS</sequence>
<organism evidence="1 2">
    <name type="scientific">Celerinatantimonas diazotrophica</name>
    <dbReference type="NCBI Taxonomy" id="412034"/>
    <lineage>
        <taxon>Bacteria</taxon>
        <taxon>Pseudomonadati</taxon>
        <taxon>Pseudomonadota</taxon>
        <taxon>Gammaproteobacteria</taxon>
        <taxon>Celerinatantimonadaceae</taxon>
        <taxon>Celerinatantimonas</taxon>
    </lineage>
</organism>
<dbReference type="EMBL" id="SMGD01000019">
    <property type="protein sequence ID" value="TCK46373.1"/>
    <property type="molecule type" value="Genomic_DNA"/>
</dbReference>
<reference evidence="1 2" key="1">
    <citation type="submission" date="2019-03" db="EMBL/GenBank/DDBJ databases">
        <title>Genomic Encyclopedia of Type Strains, Phase IV (KMG-IV): sequencing the most valuable type-strain genomes for metagenomic binning, comparative biology and taxonomic classification.</title>
        <authorList>
            <person name="Goeker M."/>
        </authorList>
    </citation>
    <scope>NUCLEOTIDE SEQUENCE [LARGE SCALE GENOMIC DNA]</scope>
    <source>
        <strain evidence="1 2">DSM 18577</strain>
    </source>
</reference>
<evidence type="ECO:0000313" key="1">
    <source>
        <dbReference type="EMBL" id="TCK46373.1"/>
    </source>
</evidence>